<dbReference type="Pfam" id="PF04909">
    <property type="entry name" value="Amidohydro_2"/>
    <property type="match status" value="1"/>
</dbReference>
<dbReference type="GO" id="GO:0016831">
    <property type="term" value="F:carboxy-lyase activity"/>
    <property type="evidence" value="ECO:0007669"/>
    <property type="project" value="InterPro"/>
</dbReference>
<dbReference type="PANTHER" id="PTHR21240">
    <property type="entry name" value="2-AMINO-3-CARBOXYLMUCONATE-6-SEMIALDEHYDE DECARBOXYLASE"/>
    <property type="match status" value="1"/>
</dbReference>
<protein>
    <recommendedName>
        <fullName evidence="2">Amidohydrolase-related domain-containing protein</fullName>
    </recommendedName>
</protein>
<dbReference type="PROSITE" id="PS51318">
    <property type="entry name" value="TAT"/>
    <property type="match status" value="1"/>
</dbReference>
<dbReference type="PANTHER" id="PTHR21240:SF28">
    <property type="entry name" value="ISO-OROTATE DECARBOXYLASE (EUROFUNG)"/>
    <property type="match status" value="1"/>
</dbReference>
<dbReference type="SUPFAM" id="SSF51556">
    <property type="entry name" value="Metallo-dependent hydrolases"/>
    <property type="match status" value="1"/>
</dbReference>
<dbReference type="InterPro" id="IPR006311">
    <property type="entry name" value="TAT_signal"/>
</dbReference>
<gene>
    <name evidence="3" type="ORF">SAMN05443144_1388</name>
</gene>
<dbReference type="AlphaFoldDB" id="A0A1M5L6K2"/>
<evidence type="ECO:0000313" key="3">
    <source>
        <dbReference type="EMBL" id="SHG60580.1"/>
    </source>
</evidence>
<accession>A0A1M5L6K2</accession>
<organism evidence="3 4">
    <name type="scientific">Fodinibius roseus</name>
    <dbReference type="NCBI Taxonomy" id="1194090"/>
    <lineage>
        <taxon>Bacteria</taxon>
        <taxon>Pseudomonadati</taxon>
        <taxon>Balneolota</taxon>
        <taxon>Balneolia</taxon>
        <taxon>Balneolales</taxon>
        <taxon>Balneolaceae</taxon>
        <taxon>Fodinibius</taxon>
    </lineage>
</organism>
<dbReference type="GO" id="GO:0005737">
    <property type="term" value="C:cytoplasm"/>
    <property type="evidence" value="ECO:0007669"/>
    <property type="project" value="TreeGrafter"/>
</dbReference>
<dbReference type="STRING" id="1194090.SAMN05443144_1388"/>
<reference evidence="3 4" key="1">
    <citation type="submission" date="2016-11" db="EMBL/GenBank/DDBJ databases">
        <authorList>
            <person name="Jaros S."/>
            <person name="Januszkiewicz K."/>
            <person name="Wedrychowicz H."/>
        </authorList>
    </citation>
    <scope>NUCLEOTIDE SEQUENCE [LARGE SCALE GENOMIC DNA]</scope>
    <source>
        <strain evidence="3 4">DSM 21986</strain>
    </source>
</reference>
<evidence type="ECO:0000256" key="1">
    <source>
        <dbReference type="ARBA" id="ARBA00023239"/>
    </source>
</evidence>
<sequence>MSGIDRKEFLRNSALSAAGLMMGKKVLNQPHAPAETSSSSFDIMEEVNKYSMIDSHAHVYFREQSPDIQIAFADRLGIEKLVISRPISRGLKGTPEDFKRCNDLVLDCVKQYPDRFIGQMTLNPRYKEESLEEIKRCMDQGMVGLKVYSHVNITDPAFYPIIEKFIDLDMIILMHHGIGRARIEPAPSEKDSVSVATDFAEISKRYPEAMFQLAHLGGGIDWEAACKAVKDCPNVYVDVSGSNNDANIIDFALEYVGEDRMFFGCDNSFYQGVGHVLAADLSERQREKIFFENYNDILRKSGNHVD</sequence>
<dbReference type="InterPro" id="IPR006680">
    <property type="entry name" value="Amidohydro-rel"/>
</dbReference>
<dbReference type="InterPro" id="IPR032466">
    <property type="entry name" value="Metal_Hydrolase"/>
</dbReference>
<keyword evidence="4" id="KW-1185">Reference proteome</keyword>
<dbReference type="GO" id="GO:0019748">
    <property type="term" value="P:secondary metabolic process"/>
    <property type="evidence" value="ECO:0007669"/>
    <property type="project" value="TreeGrafter"/>
</dbReference>
<dbReference type="GO" id="GO:0016787">
    <property type="term" value="F:hydrolase activity"/>
    <property type="evidence" value="ECO:0007669"/>
    <property type="project" value="InterPro"/>
</dbReference>
<proteinExistence type="predicted"/>
<feature type="domain" description="Amidohydrolase-related" evidence="2">
    <location>
        <begin position="53"/>
        <end position="293"/>
    </location>
</feature>
<dbReference type="InterPro" id="IPR032465">
    <property type="entry name" value="ACMSD"/>
</dbReference>
<evidence type="ECO:0000313" key="4">
    <source>
        <dbReference type="Proteomes" id="UP000184041"/>
    </source>
</evidence>
<dbReference type="EMBL" id="FQUS01000038">
    <property type="protein sequence ID" value="SHG60580.1"/>
    <property type="molecule type" value="Genomic_DNA"/>
</dbReference>
<keyword evidence="1" id="KW-0456">Lyase</keyword>
<dbReference type="Proteomes" id="UP000184041">
    <property type="component" value="Unassembled WGS sequence"/>
</dbReference>
<evidence type="ECO:0000259" key="2">
    <source>
        <dbReference type="Pfam" id="PF04909"/>
    </source>
</evidence>
<name>A0A1M5L6K2_9BACT</name>
<dbReference type="Gene3D" id="3.20.20.140">
    <property type="entry name" value="Metal-dependent hydrolases"/>
    <property type="match status" value="1"/>
</dbReference>
<dbReference type="RefSeq" id="WP_211483249.1">
    <property type="nucleotide sequence ID" value="NZ_FQUS01000038.1"/>
</dbReference>